<proteinExistence type="predicted"/>
<evidence type="ECO:0000313" key="1">
    <source>
        <dbReference type="EMBL" id="KAI4304321.1"/>
    </source>
</evidence>
<comment type="caution">
    <text evidence="1">The sequence shown here is derived from an EMBL/GenBank/DDBJ whole genome shotgun (WGS) entry which is preliminary data.</text>
</comment>
<organism evidence="1 2">
    <name type="scientific">Melastoma candidum</name>
    <dbReference type="NCBI Taxonomy" id="119954"/>
    <lineage>
        <taxon>Eukaryota</taxon>
        <taxon>Viridiplantae</taxon>
        <taxon>Streptophyta</taxon>
        <taxon>Embryophyta</taxon>
        <taxon>Tracheophyta</taxon>
        <taxon>Spermatophyta</taxon>
        <taxon>Magnoliopsida</taxon>
        <taxon>eudicotyledons</taxon>
        <taxon>Gunneridae</taxon>
        <taxon>Pentapetalae</taxon>
        <taxon>rosids</taxon>
        <taxon>malvids</taxon>
        <taxon>Myrtales</taxon>
        <taxon>Melastomataceae</taxon>
        <taxon>Melastomatoideae</taxon>
        <taxon>Melastomateae</taxon>
        <taxon>Melastoma</taxon>
    </lineage>
</organism>
<keyword evidence="2" id="KW-1185">Reference proteome</keyword>
<gene>
    <name evidence="1" type="ORF">MLD38_039851</name>
</gene>
<dbReference type="Proteomes" id="UP001057402">
    <property type="component" value="Chromosome 12"/>
</dbReference>
<protein>
    <submittedName>
        <fullName evidence="1">Uncharacterized protein</fullName>
    </submittedName>
</protein>
<sequence>MSLRYLVRFLYQTTTRAVQAYSSSALKDSPHKARLLTGVGAGAADSHAAAAPRDKQRRQRAAEESLRLVLFLSVWGPNS</sequence>
<accession>A0ACB9L4I7</accession>
<name>A0ACB9L4I7_9MYRT</name>
<reference evidence="2" key="1">
    <citation type="journal article" date="2023" name="Front. Plant Sci.">
        <title>Chromosomal-level genome assembly of Melastoma candidum provides insights into trichome evolution.</title>
        <authorList>
            <person name="Zhong Y."/>
            <person name="Wu W."/>
            <person name="Sun C."/>
            <person name="Zou P."/>
            <person name="Liu Y."/>
            <person name="Dai S."/>
            <person name="Zhou R."/>
        </authorList>
    </citation>
    <scope>NUCLEOTIDE SEQUENCE [LARGE SCALE GENOMIC DNA]</scope>
</reference>
<dbReference type="EMBL" id="CM042891">
    <property type="protein sequence ID" value="KAI4304321.1"/>
    <property type="molecule type" value="Genomic_DNA"/>
</dbReference>
<evidence type="ECO:0000313" key="2">
    <source>
        <dbReference type="Proteomes" id="UP001057402"/>
    </source>
</evidence>